<reference evidence="1 2" key="1">
    <citation type="submission" date="2019-03" db="EMBL/GenBank/DDBJ databases">
        <title>Genomic Encyclopedia of Type Strains, Phase IV (KMG-IV): sequencing the most valuable type-strain genomes for metagenomic binning, comparative biology and taxonomic classification.</title>
        <authorList>
            <person name="Goeker M."/>
        </authorList>
    </citation>
    <scope>NUCLEOTIDE SEQUENCE [LARGE SCALE GENOMIC DNA]</scope>
    <source>
        <strain evidence="1 2">DSM 16730</strain>
    </source>
</reference>
<comment type="caution">
    <text evidence="1">The sequence shown here is derived from an EMBL/GenBank/DDBJ whole genome shotgun (WGS) entry which is preliminary data.</text>
</comment>
<dbReference type="Pfam" id="PF20159">
    <property type="entry name" value="YidB"/>
    <property type="match status" value="1"/>
</dbReference>
<evidence type="ECO:0000313" key="2">
    <source>
        <dbReference type="Proteomes" id="UP000295433"/>
    </source>
</evidence>
<dbReference type="InterPro" id="IPR045372">
    <property type="entry name" value="YidB"/>
</dbReference>
<evidence type="ECO:0000313" key="1">
    <source>
        <dbReference type="EMBL" id="TCV08991.1"/>
    </source>
</evidence>
<dbReference type="EMBL" id="SMBY01000001">
    <property type="protein sequence ID" value="TCV08991.1"/>
    <property type="molecule type" value="Genomic_DNA"/>
</dbReference>
<keyword evidence="2" id="KW-1185">Reference proteome</keyword>
<dbReference type="AlphaFoldDB" id="A0A4R3VSZ0"/>
<dbReference type="Gene3D" id="1.10.10.690">
    <property type="entry name" value="YidB-like"/>
    <property type="match status" value="1"/>
</dbReference>
<dbReference type="SUPFAM" id="SSF140804">
    <property type="entry name" value="YidB-like"/>
    <property type="match status" value="1"/>
</dbReference>
<sequence>MGLLDQLSGALGGQAGKSEQLQAIMGWIQQQGGIQGIIEKFRSGGLGEIVASWLSKESNIPVSSDQVLSLFGMTALQELGTKLGIDPQTASSLLSQYLPGIVDALSPDGEAPAQQDLLSEGINLLKGKFFG</sequence>
<organism evidence="1 2">
    <name type="scientific">Samsonia erythrinae</name>
    <dbReference type="NCBI Taxonomy" id="160434"/>
    <lineage>
        <taxon>Bacteria</taxon>
        <taxon>Pseudomonadati</taxon>
        <taxon>Pseudomonadota</taxon>
        <taxon>Gammaproteobacteria</taxon>
        <taxon>Enterobacterales</taxon>
        <taxon>Pectobacteriaceae</taxon>
        <taxon>Samsonia</taxon>
    </lineage>
</organism>
<dbReference type="InterPro" id="IPR027405">
    <property type="entry name" value="YidB-like"/>
</dbReference>
<accession>A0A4R3VSZ0</accession>
<dbReference type="Proteomes" id="UP000295433">
    <property type="component" value="Unassembled WGS sequence"/>
</dbReference>
<protein>
    <submittedName>
        <fullName evidence="1">Uncharacterized protein YidB (DUF937 family)</fullName>
    </submittedName>
</protein>
<name>A0A4R3VSZ0_9GAMM</name>
<proteinExistence type="predicted"/>
<dbReference type="OrthoDB" id="5957313at2"/>
<dbReference type="RefSeq" id="WP_132452903.1">
    <property type="nucleotide sequence ID" value="NZ_JAWIZJ010000001.1"/>
</dbReference>
<gene>
    <name evidence="1" type="ORF">EDC54_101514</name>
</gene>